<sequence>MALCSRTLLLVTIGTIAFLYLGVSRRHELGVKDFVLLAGRFFLALALFSLLISYVTPWIQSYSVTSSSIPHSNVSEVEQEQRKRRARKEQQEKLSEKASVYMDSVLKPRQDVKLRKQEEHFFRMTGQTWRLTEGQRLGETEDAANEHEISDDSPNKEALKKRKLPEHVTKPLPPIEPPKLKKVLSLPEEPEETEEGAVTIALRCPSGRVFRRRFLKTCNSQVLLDWMMKLGYHSSIYTLCTPYPRRNLEIEEGLSLENVGINTDSVFIVDQTDA</sequence>
<evidence type="ECO:0000256" key="2">
    <source>
        <dbReference type="SAM" id="Phobius"/>
    </source>
</evidence>
<dbReference type="GO" id="GO:0036503">
    <property type="term" value="P:ERAD pathway"/>
    <property type="evidence" value="ECO:0007669"/>
    <property type="project" value="InterPro"/>
</dbReference>
<feature type="transmembrane region" description="Helical" evidence="2">
    <location>
        <begin position="6"/>
        <end position="23"/>
    </location>
</feature>
<reference evidence="4" key="1">
    <citation type="journal article" date="2022" name="bioRxiv">
        <title>Sequencing and chromosome-scale assembly of the giantPleurodeles waltlgenome.</title>
        <authorList>
            <person name="Brown T."/>
            <person name="Elewa A."/>
            <person name="Iarovenko S."/>
            <person name="Subramanian E."/>
            <person name="Araus A.J."/>
            <person name="Petzold A."/>
            <person name="Susuki M."/>
            <person name="Suzuki K.-i.T."/>
            <person name="Hayashi T."/>
            <person name="Toyoda A."/>
            <person name="Oliveira C."/>
            <person name="Osipova E."/>
            <person name="Leigh N.D."/>
            <person name="Simon A."/>
            <person name="Yun M.H."/>
        </authorList>
    </citation>
    <scope>NUCLEOTIDE SEQUENCE</scope>
    <source>
        <strain evidence="4">20211129_DDA</strain>
        <tissue evidence="4">Liver</tissue>
    </source>
</reference>
<name>A0AAV7VYR2_PLEWA</name>
<keyword evidence="5" id="KW-1185">Reference proteome</keyword>
<proteinExistence type="predicted"/>
<keyword evidence="2" id="KW-1133">Transmembrane helix</keyword>
<dbReference type="EMBL" id="JANPWB010000002">
    <property type="protein sequence ID" value="KAJ1205866.1"/>
    <property type="molecule type" value="Genomic_DNA"/>
</dbReference>
<dbReference type="Gene3D" id="3.10.20.90">
    <property type="entry name" value="Phosphatidylinositol 3-kinase Catalytic Subunit, Chain A, domain 1"/>
    <property type="match status" value="1"/>
</dbReference>
<dbReference type="InterPro" id="IPR050730">
    <property type="entry name" value="UBX_domain-protein"/>
</dbReference>
<feature type="compositionally biased region" description="Basic and acidic residues" evidence="1">
    <location>
        <begin position="140"/>
        <end position="158"/>
    </location>
</feature>
<dbReference type="InterPro" id="IPR001012">
    <property type="entry name" value="UBX_dom"/>
</dbReference>
<keyword evidence="2" id="KW-0812">Transmembrane</keyword>
<dbReference type="PIRSF" id="PIRSF037632">
    <property type="entry name" value="UBX_Rep6"/>
    <property type="match status" value="1"/>
</dbReference>
<keyword evidence="2" id="KW-0472">Membrane</keyword>
<organism evidence="4 5">
    <name type="scientific">Pleurodeles waltl</name>
    <name type="common">Iberian ribbed newt</name>
    <dbReference type="NCBI Taxonomy" id="8319"/>
    <lineage>
        <taxon>Eukaryota</taxon>
        <taxon>Metazoa</taxon>
        <taxon>Chordata</taxon>
        <taxon>Craniata</taxon>
        <taxon>Vertebrata</taxon>
        <taxon>Euteleostomi</taxon>
        <taxon>Amphibia</taxon>
        <taxon>Batrachia</taxon>
        <taxon>Caudata</taxon>
        <taxon>Salamandroidea</taxon>
        <taxon>Salamandridae</taxon>
        <taxon>Pleurodelinae</taxon>
        <taxon>Pleurodeles</taxon>
    </lineage>
</organism>
<dbReference type="Proteomes" id="UP001066276">
    <property type="component" value="Chromosome 1_2"/>
</dbReference>
<dbReference type="PROSITE" id="PS50033">
    <property type="entry name" value="UBX"/>
    <property type="match status" value="1"/>
</dbReference>
<dbReference type="PANTHER" id="PTHR23322:SF93">
    <property type="entry name" value="UBX DOMAIN-CONTAINING PROTEIN 8"/>
    <property type="match status" value="1"/>
</dbReference>
<dbReference type="InterPro" id="IPR029071">
    <property type="entry name" value="Ubiquitin-like_domsf"/>
</dbReference>
<dbReference type="PANTHER" id="PTHR23322">
    <property type="entry name" value="FAS-ASSOCIATED PROTEIN"/>
    <property type="match status" value="1"/>
</dbReference>
<dbReference type="GO" id="GO:0043130">
    <property type="term" value="F:ubiquitin binding"/>
    <property type="evidence" value="ECO:0007669"/>
    <property type="project" value="TreeGrafter"/>
</dbReference>
<dbReference type="Pfam" id="PF00789">
    <property type="entry name" value="UBX"/>
    <property type="match status" value="1"/>
</dbReference>
<evidence type="ECO:0000259" key="3">
    <source>
        <dbReference type="PROSITE" id="PS50033"/>
    </source>
</evidence>
<evidence type="ECO:0000313" key="4">
    <source>
        <dbReference type="EMBL" id="KAJ1205866.1"/>
    </source>
</evidence>
<comment type="caution">
    <text evidence="4">The sequence shown here is derived from an EMBL/GenBank/DDBJ whole genome shotgun (WGS) entry which is preliminary data.</text>
</comment>
<feature type="transmembrane region" description="Helical" evidence="2">
    <location>
        <begin position="35"/>
        <end position="59"/>
    </location>
</feature>
<gene>
    <name evidence="4" type="ORF">NDU88_001291</name>
</gene>
<feature type="region of interest" description="Disordered" evidence="1">
    <location>
        <begin position="140"/>
        <end position="179"/>
    </location>
</feature>
<protein>
    <recommendedName>
        <fullName evidence="3">UBX domain-containing protein</fullName>
    </recommendedName>
</protein>
<dbReference type="AlphaFoldDB" id="A0AAV7VYR2"/>
<feature type="domain" description="UBX" evidence="3">
    <location>
        <begin position="193"/>
        <end position="269"/>
    </location>
</feature>
<dbReference type="SUPFAM" id="SSF54236">
    <property type="entry name" value="Ubiquitin-like"/>
    <property type="match status" value="1"/>
</dbReference>
<evidence type="ECO:0000256" key="1">
    <source>
        <dbReference type="SAM" id="MobiDB-lite"/>
    </source>
</evidence>
<evidence type="ECO:0000313" key="5">
    <source>
        <dbReference type="Proteomes" id="UP001066276"/>
    </source>
</evidence>
<feature type="region of interest" description="Disordered" evidence="1">
    <location>
        <begin position="70"/>
        <end position="95"/>
    </location>
</feature>
<accession>A0AAV7VYR2</accession>
<dbReference type="InterPro" id="IPR017247">
    <property type="entry name" value="UBXN8"/>
</dbReference>